<dbReference type="CDD" id="cd06223">
    <property type="entry name" value="PRTases_typeI"/>
    <property type="match status" value="1"/>
</dbReference>
<organism evidence="3 4">
    <name type="scientific">Mastigocoleus testarum BC008</name>
    <dbReference type="NCBI Taxonomy" id="371196"/>
    <lineage>
        <taxon>Bacteria</taxon>
        <taxon>Bacillati</taxon>
        <taxon>Cyanobacteriota</taxon>
        <taxon>Cyanophyceae</taxon>
        <taxon>Nostocales</taxon>
        <taxon>Hapalosiphonaceae</taxon>
        <taxon>Mastigocoleus</taxon>
    </lineage>
</organism>
<feature type="domain" description="Phosphoribosyltransferase" evidence="1">
    <location>
        <begin position="14"/>
        <end position="175"/>
    </location>
</feature>
<dbReference type="InterPro" id="IPR029057">
    <property type="entry name" value="PRTase-like"/>
</dbReference>
<evidence type="ECO:0000259" key="1">
    <source>
        <dbReference type="Pfam" id="PF00156"/>
    </source>
</evidence>
<proteinExistence type="predicted"/>
<dbReference type="GO" id="GO:0016757">
    <property type="term" value="F:glycosyltransferase activity"/>
    <property type="evidence" value="ECO:0007669"/>
    <property type="project" value="UniProtKB-KW"/>
</dbReference>
<sequence length="222" mass="24584">MSDAPLFATRADAGKKLASVVDDLLTQQINTFGETPRPIVYALPRGGVPVAVEISQYIGCPLTIIVSKKIGHPENQELAIGAVTAAGSILWAPSYRCEFNYPQWQKEALDVALKQAKFLEAQLISVCPKVKPKNSTLILVDDGIATGMTIAVAIKALRRLCPREIWVCAPVAPMRLLPYLREWCDRSIVLAAPQSFFSVSNFYVHFPQVETDVVRRYLQQQD</sequence>
<dbReference type="AlphaFoldDB" id="A0A0V8A069"/>
<dbReference type="InterPro" id="IPR000836">
    <property type="entry name" value="PRTase_dom"/>
</dbReference>
<dbReference type="OrthoDB" id="9810066at2"/>
<evidence type="ECO:0000313" key="3">
    <source>
        <dbReference type="EMBL" id="KST70180.1"/>
    </source>
</evidence>
<gene>
    <name evidence="2" type="ORF">BC008_27015</name>
    <name evidence="3" type="ORF">BC008_36620</name>
</gene>
<dbReference type="Gene3D" id="3.40.50.2020">
    <property type="match status" value="1"/>
</dbReference>
<dbReference type="RefSeq" id="WP_027846912.1">
    <property type="nucleotide sequence ID" value="NZ_LMTZ01000002.1"/>
</dbReference>
<dbReference type="Pfam" id="PF00156">
    <property type="entry name" value="Pribosyltran"/>
    <property type="match status" value="1"/>
</dbReference>
<dbReference type="SUPFAM" id="SSF53271">
    <property type="entry name" value="PRTase-like"/>
    <property type="match status" value="1"/>
</dbReference>
<evidence type="ECO:0000313" key="4">
    <source>
        <dbReference type="Proteomes" id="UP000053372"/>
    </source>
</evidence>
<keyword evidence="4" id="KW-1185">Reference proteome</keyword>
<accession>A0A0V8A069</accession>
<dbReference type="EMBL" id="LMTZ01000002">
    <property type="protein sequence ID" value="KST70180.1"/>
    <property type="molecule type" value="Genomic_DNA"/>
</dbReference>
<dbReference type="EMBL" id="LMTZ01000093">
    <property type="protein sequence ID" value="KST66842.1"/>
    <property type="molecule type" value="Genomic_DNA"/>
</dbReference>
<protein>
    <submittedName>
        <fullName evidence="3">Phosphoribosyltransferase</fullName>
    </submittedName>
</protein>
<comment type="caution">
    <text evidence="3">The sequence shown here is derived from an EMBL/GenBank/DDBJ whole genome shotgun (WGS) entry which is preliminary data.</text>
</comment>
<reference evidence="3 4" key="1">
    <citation type="journal article" date="2015" name="Genome Announc.">
        <title>Draft Genome of the Euendolithic (true boring) Cyanobacterium Mastigocoleus testarum strain BC008.</title>
        <authorList>
            <person name="Guida B.S."/>
            <person name="Garcia-Pichel F."/>
        </authorList>
    </citation>
    <scope>NUCLEOTIDE SEQUENCE [LARGE SCALE GENOMIC DNA]</scope>
    <source>
        <strain evidence="3 4">BC008</strain>
    </source>
</reference>
<evidence type="ECO:0000313" key="2">
    <source>
        <dbReference type="EMBL" id="KST66842.1"/>
    </source>
</evidence>
<keyword evidence="3" id="KW-0328">Glycosyltransferase</keyword>
<dbReference type="Gene3D" id="3.30.1310.20">
    <property type="entry name" value="PRTase-like"/>
    <property type="match status" value="1"/>
</dbReference>
<dbReference type="Proteomes" id="UP000053372">
    <property type="component" value="Unassembled WGS sequence"/>
</dbReference>
<name>A0A0V8A069_9CYAN</name>
<keyword evidence="3" id="KW-0808">Transferase</keyword>